<dbReference type="NCBIfam" id="TIGR02605">
    <property type="entry name" value="CxxC_CxxC_SSSS"/>
    <property type="match status" value="1"/>
</dbReference>
<gene>
    <name evidence="3" type="ORF">METZ01_LOCUS17406</name>
</gene>
<dbReference type="SMART" id="SM00834">
    <property type="entry name" value="CxxC_CXXC_SSSS"/>
    <property type="match status" value="1"/>
</dbReference>
<proteinExistence type="predicted"/>
<dbReference type="InterPro" id="IPR013429">
    <property type="entry name" value="Regulatory_FmdB_Zinc_ribbon"/>
</dbReference>
<name>A0A381PC46_9ZZZZ</name>
<dbReference type="EMBL" id="UINC01000937">
    <property type="protein sequence ID" value="SUZ64552.1"/>
    <property type="molecule type" value="Genomic_DNA"/>
</dbReference>
<evidence type="ECO:0000259" key="2">
    <source>
        <dbReference type="SMART" id="SM00834"/>
    </source>
</evidence>
<organism evidence="3">
    <name type="scientific">marine metagenome</name>
    <dbReference type="NCBI Taxonomy" id="408172"/>
    <lineage>
        <taxon>unclassified sequences</taxon>
        <taxon>metagenomes</taxon>
        <taxon>ecological metagenomes</taxon>
    </lineage>
</organism>
<evidence type="ECO:0000256" key="1">
    <source>
        <dbReference type="SAM" id="MobiDB-lite"/>
    </source>
</evidence>
<feature type="region of interest" description="Disordered" evidence="1">
    <location>
        <begin position="63"/>
        <end position="86"/>
    </location>
</feature>
<reference evidence="3" key="1">
    <citation type="submission" date="2018-05" db="EMBL/GenBank/DDBJ databases">
        <authorList>
            <person name="Lanie J.A."/>
            <person name="Ng W.-L."/>
            <person name="Kazmierczak K.M."/>
            <person name="Andrzejewski T.M."/>
            <person name="Davidsen T.M."/>
            <person name="Wayne K.J."/>
            <person name="Tettelin H."/>
            <person name="Glass J.I."/>
            <person name="Rusch D."/>
            <person name="Podicherti R."/>
            <person name="Tsui H.-C.T."/>
            <person name="Winkler M.E."/>
        </authorList>
    </citation>
    <scope>NUCLEOTIDE SEQUENCE</scope>
</reference>
<evidence type="ECO:0000313" key="3">
    <source>
        <dbReference type="EMBL" id="SUZ64552.1"/>
    </source>
</evidence>
<accession>A0A381PC46</accession>
<feature type="domain" description="Putative regulatory protein FmdB zinc ribbon" evidence="2">
    <location>
        <begin position="1"/>
        <end position="41"/>
    </location>
</feature>
<sequence length="86" mass="9649">MPIFEYRCSGCLDEFESLVLNSSPAPGCPSCGSQDLEKLMSMSSVSSEQIRSRATSDIRARNRALRKDHAHEEVKRVEAHARDHDD</sequence>
<dbReference type="AlphaFoldDB" id="A0A381PC46"/>
<protein>
    <recommendedName>
        <fullName evidence="2">Putative regulatory protein FmdB zinc ribbon domain-containing protein</fullName>
    </recommendedName>
</protein>
<dbReference type="Pfam" id="PF09723">
    <property type="entry name" value="Zn_ribbon_8"/>
    <property type="match status" value="1"/>
</dbReference>